<organism evidence="2 3">
    <name type="scientific">Citroniella saccharovorans</name>
    <dbReference type="NCBI Taxonomy" id="2053367"/>
    <lineage>
        <taxon>Bacteria</taxon>
        <taxon>Bacillati</taxon>
        <taxon>Bacillota</taxon>
        <taxon>Tissierellia</taxon>
        <taxon>Tissierellales</taxon>
        <taxon>Peptoniphilaceae</taxon>
        <taxon>Citroniella</taxon>
    </lineage>
</organism>
<evidence type="ECO:0000313" key="3">
    <source>
        <dbReference type="Proteomes" id="UP001357733"/>
    </source>
</evidence>
<name>A0AAW9MVF8_9FIRM</name>
<protein>
    <submittedName>
        <fullName evidence="2">DUF3787 domain-containing protein</fullName>
    </submittedName>
</protein>
<evidence type="ECO:0000313" key="2">
    <source>
        <dbReference type="EMBL" id="MEB3429564.1"/>
    </source>
</evidence>
<dbReference type="InterPro" id="IPR024209">
    <property type="entry name" value="CDIF630_02480-like"/>
</dbReference>
<comment type="caution">
    <text evidence="2">The sequence shown here is derived from an EMBL/GenBank/DDBJ whole genome shotgun (WGS) entry which is preliminary data.</text>
</comment>
<accession>A0AAW9MVF8</accession>
<evidence type="ECO:0000256" key="1">
    <source>
        <dbReference type="SAM" id="MobiDB-lite"/>
    </source>
</evidence>
<dbReference type="AlphaFoldDB" id="A0AAW9MVF8"/>
<dbReference type="Pfam" id="PF12655">
    <property type="entry name" value="CDIF630_02480-like"/>
    <property type="match status" value="1"/>
</dbReference>
<dbReference type="RefSeq" id="WP_324619747.1">
    <property type="nucleotide sequence ID" value="NZ_JAYKOT010000003.1"/>
</dbReference>
<dbReference type="EMBL" id="JAYKOT010000003">
    <property type="protein sequence ID" value="MEB3429564.1"/>
    <property type="molecule type" value="Genomic_DNA"/>
</dbReference>
<feature type="compositionally biased region" description="Basic and acidic residues" evidence="1">
    <location>
        <begin position="46"/>
        <end position="58"/>
    </location>
</feature>
<proteinExistence type="predicted"/>
<sequence>MKDKKELDEELKAKADTKETHTDIYSNTEYTLEDSNVAVPTEEANLEAKEWVDEENRR</sequence>
<feature type="compositionally biased region" description="Polar residues" evidence="1">
    <location>
        <begin position="23"/>
        <end position="34"/>
    </location>
</feature>
<dbReference type="Proteomes" id="UP001357733">
    <property type="component" value="Unassembled WGS sequence"/>
</dbReference>
<gene>
    <name evidence="2" type="ORF">VLK81_05995</name>
</gene>
<feature type="compositionally biased region" description="Basic and acidic residues" evidence="1">
    <location>
        <begin position="1"/>
        <end position="22"/>
    </location>
</feature>
<feature type="region of interest" description="Disordered" evidence="1">
    <location>
        <begin position="1"/>
        <end position="58"/>
    </location>
</feature>
<keyword evidence="3" id="KW-1185">Reference proteome</keyword>
<reference evidence="2 3" key="1">
    <citation type="submission" date="2024-01" db="EMBL/GenBank/DDBJ databases">
        <title>Complete genome sequence of Citroniella saccharovorans strain M6.X9, isolated from human fecal sample.</title>
        <authorList>
            <person name="Cheng G."/>
            <person name="Westerholm M."/>
            <person name="Schnurer A."/>
        </authorList>
    </citation>
    <scope>NUCLEOTIDE SEQUENCE [LARGE SCALE GENOMIC DNA]</scope>
    <source>
        <strain evidence="2 3">DSM 29873</strain>
    </source>
</reference>